<dbReference type="AlphaFoldDB" id="A0A1C3J0S3"/>
<protein>
    <submittedName>
        <fullName evidence="1">NAD-dependent protein deacylase sirtuin-5, mitochondrial</fullName>
    </submittedName>
</protein>
<evidence type="ECO:0000313" key="2">
    <source>
        <dbReference type="Proteomes" id="UP000092876"/>
    </source>
</evidence>
<dbReference type="Gene3D" id="3.40.50.1220">
    <property type="entry name" value="TPP-binding domain"/>
    <property type="match status" value="1"/>
</dbReference>
<dbReference type="SUPFAM" id="SSF52467">
    <property type="entry name" value="DHS-like NAD/FAD-binding domain"/>
    <property type="match status" value="1"/>
</dbReference>
<dbReference type="InterPro" id="IPR029035">
    <property type="entry name" value="DHS-like_NAD/FAD-binding_dom"/>
</dbReference>
<accession>A0A1C3J0S3</accession>
<evidence type="ECO:0000313" key="1">
    <source>
        <dbReference type="EMBL" id="SBS67177.1"/>
    </source>
</evidence>
<sequence>MYLETYCQSLGVEFLHYTLNIDDLIEKAGGSAVHLHGCINEPDSIVQCKDVPCVDLFNIEWEVNDLLIVLGVSNNGFPLAALEANALASGAKFVNYNIVSNSETRAC</sequence>
<proteinExistence type="predicted"/>
<name>A0A1C3J0S3_9VIBR</name>
<dbReference type="Proteomes" id="UP000092876">
    <property type="component" value="Unassembled WGS sequence"/>
</dbReference>
<organism evidence="1 2">
    <name type="scientific">Vibrio atlanticus</name>
    <dbReference type="NCBI Taxonomy" id="693153"/>
    <lineage>
        <taxon>Bacteria</taxon>
        <taxon>Pseudomonadati</taxon>
        <taxon>Pseudomonadota</taxon>
        <taxon>Gammaproteobacteria</taxon>
        <taxon>Vibrionales</taxon>
        <taxon>Vibrionaceae</taxon>
        <taxon>Vibrio</taxon>
    </lineage>
</organism>
<reference evidence="2" key="1">
    <citation type="submission" date="2016-06" db="EMBL/GenBank/DDBJ databases">
        <authorList>
            <person name="Rodrigo-Torres Lidia"/>
            <person name="Arahal R.David."/>
        </authorList>
    </citation>
    <scope>NUCLEOTIDE SEQUENCE [LARGE SCALE GENOMIC DNA]</scope>
    <source>
        <strain evidence="2">CECT 7223</strain>
    </source>
</reference>
<dbReference type="EMBL" id="FLQP01000061">
    <property type="protein sequence ID" value="SBS67177.1"/>
    <property type="molecule type" value="Genomic_DNA"/>
</dbReference>
<gene>
    <name evidence="1" type="primary">SIRT5</name>
    <name evidence="1" type="ORF">VAT7223_03557</name>
</gene>